<evidence type="ECO:0000313" key="1">
    <source>
        <dbReference type="EMBL" id="MBS2099492.1"/>
    </source>
</evidence>
<dbReference type="Proteomes" id="UP000708576">
    <property type="component" value="Unassembled WGS sequence"/>
</dbReference>
<gene>
    <name evidence="1" type="ORF">KEM10_14445</name>
</gene>
<name>A0ABS5JX50_9BACT</name>
<protein>
    <submittedName>
        <fullName evidence="1">DUF3820 family protein</fullName>
    </submittedName>
</protein>
<accession>A0ABS5JX50</accession>
<evidence type="ECO:0000313" key="2">
    <source>
        <dbReference type="Proteomes" id="UP000708576"/>
    </source>
</evidence>
<sequence>MNPEILVKLTKMRMPYGKYQGRILCDLPEPYLVWYHQKGFPEGQLGMLLHTLYEIKLNGLEYLLKPLR</sequence>
<organism evidence="1 2">
    <name type="scientific">Carboxylicivirga linearis</name>
    <dbReference type="NCBI Taxonomy" id="1628157"/>
    <lineage>
        <taxon>Bacteria</taxon>
        <taxon>Pseudomonadati</taxon>
        <taxon>Bacteroidota</taxon>
        <taxon>Bacteroidia</taxon>
        <taxon>Marinilabiliales</taxon>
        <taxon>Marinilabiliaceae</taxon>
        <taxon>Carboxylicivirga</taxon>
    </lineage>
</organism>
<reference evidence="1 2" key="1">
    <citation type="journal article" date="2015" name="Int. J. Syst. Evol. Microbiol.">
        <title>Carboxylicivirga linearis sp. nov., isolated from a sea cucumber culture pond.</title>
        <authorList>
            <person name="Wang F.Q."/>
            <person name="Zhou Y.X."/>
            <person name="Lin X.Z."/>
            <person name="Chen G.J."/>
            <person name="Du Z.J."/>
        </authorList>
    </citation>
    <scope>NUCLEOTIDE SEQUENCE [LARGE SCALE GENOMIC DNA]</scope>
    <source>
        <strain evidence="1 2">FB218</strain>
    </source>
</reference>
<proteinExistence type="predicted"/>
<dbReference type="InterPro" id="IPR024530">
    <property type="entry name" value="QSregVF_b"/>
</dbReference>
<keyword evidence="2" id="KW-1185">Reference proteome</keyword>
<dbReference type="EMBL" id="JAGUCO010000011">
    <property type="protein sequence ID" value="MBS2099492.1"/>
    <property type="molecule type" value="Genomic_DNA"/>
</dbReference>
<dbReference type="Pfam" id="PF12843">
    <property type="entry name" value="QSregVF_b"/>
    <property type="match status" value="1"/>
</dbReference>
<comment type="caution">
    <text evidence="1">The sequence shown here is derived from an EMBL/GenBank/DDBJ whole genome shotgun (WGS) entry which is preliminary data.</text>
</comment>
<dbReference type="RefSeq" id="WP_212216734.1">
    <property type="nucleotide sequence ID" value="NZ_JAGUCO010000011.1"/>
</dbReference>